<organism evidence="1 2">
    <name type="scientific">Candidatus Accumulibacter vicinus</name>
    <dbReference type="NCBI Taxonomy" id="2954382"/>
    <lineage>
        <taxon>Bacteria</taxon>
        <taxon>Pseudomonadati</taxon>
        <taxon>Pseudomonadota</taxon>
        <taxon>Betaproteobacteria</taxon>
        <taxon>Candidatus Accumulibacter</taxon>
    </lineage>
</organism>
<protein>
    <submittedName>
        <fullName evidence="1">Uncharacterized protein</fullName>
    </submittedName>
</protein>
<proteinExistence type="predicted"/>
<evidence type="ECO:0000313" key="1">
    <source>
        <dbReference type="EMBL" id="KFB68649.1"/>
    </source>
</evidence>
<gene>
    <name evidence="1" type="ORF">CAPSK01_001502</name>
</gene>
<evidence type="ECO:0000313" key="2">
    <source>
        <dbReference type="Proteomes" id="UP000019812"/>
    </source>
</evidence>
<comment type="caution">
    <text evidence="1">The sequence shown here is derived from an EMBL/GenBank/DDBJ whole genome shotgun (WGS) entry which is preliminary data.</text>
</comment>
<accession>A0A084Y1Q5</accession>
<reference evidence="1 2" key="1">
    <citation type="submission" date="2014-07" db="EMBL/GenBank/DDBJ databases">
        <title>Expanding our view of genomic diversity in Candidatus Accumulibacter clades.</title>
        <authorList>
            <person name="Skennerton C.T."/>
            <person name="Barr J.J."/>
            <person name="Slater F.R."/>
            <person name="Bond P.L."/>
            <person name="Tyson G.W."/>
        </authorList>
    </citation>
    <scope>NUCLEOTIDE SEQUENCE [LARGE SCALE GENOMIC DNA]</scope>
    <source>
        <strain evidence="2">SK-01</strain>
    </source>
</reference>
<dbReference type="STRING" id="1457154.CAPSK01_001502"/>
<dbReference type="EMBL" id="JDSS02000019">
    <property type="protein sequence ID" value="KFB68649.1"/>
    <property type="molecule type" value="Genomic_DNA"/>
</dbReference>
<sequence length="100" mass="11448">MVTRVDEGFQQPGLEAPVIEPVRAARRAVHQGLGDCRVPMGETFFFLLTATPRKHRAAAFMLQGCVPTLSQKKGRRVGALQRRDWTLYWLSSDRRIRRAR</sequence>
<name>A0A084Y1Q5_9PROT</name>
<dbReference type="Proteomes" id="UP000019812">
    <property type="component" value="Unassembled WGS sequence"/>
</dbReference>
<dbReference type="AlphaFoldDB" id="A0A084Y1Q5"/>